<comment type="caution">
    <text evidence="2">The sequence shown here is derived from an EMBL/GenBank/DDBJ whole genome shotgun (WGS) entry which is preliminary data.</text>
</comment>
<evidence type="ECO:0000259" key="1">
    <source>
        <dbReference type="PROSITE" id="PS51500"/>
    </source>
</evidence>
<dbReference type="PROSITE" id="PS51500">
    <property type="entry name" value="SIN"/>
    <property type="match status" value="1"/>
</dbReference>
<dbReference type="GO" id="GO:0003677">
    <property type="term" value="F:DNA binding"/>
    <property type="evidence" value="ECO:0007669"/>
    <property type="project" value="UniProtKB-KW"/>
</dbReference>
<gene>
    <name evidence="2" type="primary">sinI</name>
    <name evidence="2" type="ORF">FCL54_18445</name>
</gene>
<dbReference type="Pfam" id="PF08671">
    <property type="entry name" value="SinI"/>
    <property type="match status" value="1"/>
</dbReference>
<protein>
    <submittedName>
        <fullName evidence="2">DNA-binding anti-repressor SinI</fullName>
    </submittedName>
</protein>
<dbReference type="SUPFAM" id="SSF47406">
    <property type="entry name" value="SinR repressor dimerisation domain-like"/>
    <property type="match status" value="1"/>
</dbReference>
<dbReference type="EMBL" id="SWLG01000016">
    <property type="protein sequence ID" value="TLS35796.1"/>
    <property type="molecule type" value="Genomic_DNA"/>
</dbReference>
<dbReference type="GO" id="GO:0046983">
    <property type="term" value="F:protein dimerization activity"/>
    <property type="evidence" value="ECO:0007669"/>
    <property type="project" value="InterPro"/>
</dbReference>
<sequence>MKVAVPEKLDQEWVYLMKVARDAGLSVEDVRDFIKYHNEGTVK</sequence>
<dbReference type="Proteomes" id="UP000308230">
    <property type="component" value="Unassembled WGS sequence"/>
</dbReference>
<dbReference type="InterPro" id="IPR036281">
    <property type="entry name" value="SinR/SinI_dimer_dom_sf"/>
</dbReference>
<evidence type="ECO:0000313" key="2">
    <source>
        <dbReference type="EMBL" id="TLS35796.1"/>
    </source>
</evidence>
<evidence type="ECO:0000313" key="3">
    <source>
        <dbReference type="Proteomes" id="UP000308230"/>
    </source>
</evidence>
<dbReference type="OrthoDB" id="2936084at2"/>
<keyword evidence="2" id="KW-0238">DNA-binding</keyword>
<organism evidence="2 3">
    <name type="scientific">Exobacillus caeni</name>
    <dbReference type="NCBI Taxonomy" id="2574798"/>
    <lineage>
        <taxon>Bacteria</taxon>
        <taxon>Bacillati</taxon>
        <taxon>Bacillota</taxon>
        <taxon>Bacilli</taxon>
        <taxon>Bacillales</taxon>
        <taxon>Guptibacillaceae</taxon>
        <taxon>Exobacillus</taxon>
    </lineage>
</organism>
<reference evidence="2 3" key="1">
    <citation type="submission" date="2019-04" db="EMBL/GenBank/DDBJ databases">
        <title>Bacillus caeni sp. nov., a bacterium isolated from mangrove sediment.</title>
        <authorList>
            <person name="Huang H."/>
            <person name="Mo K."/>
            <person name="Hu Y."/>
        </authorList>
    </citation>
    <scope>NUCLEOTIDE SEQUENCE [LARGE SCALE GENOMIC DNA]</scope>
    <source>
        <strain evidence="2 3">HB172195</strain>
    </source>
</reference>
<dbReference type="InterPro" id="IPR010981">
    <property type="entry name" value="SinR/SinI_dimer_dom"/>
</dbReference>
<dbReference type="RefSeq" id="WP_138128416.1">
    <property type="nucleotide sequence ID" value="NZ_SWLG01000016.1"/>
</dbReference>
<feature type="domain" description="Sin" evidence="1">
    <location>
        <begin position="1"/>
        <end position="38"/>
    </location>
</feature>
<dbReference type="AlphaFoldDB" id="A0A5R9F028"/>
<name>A0A5R9F028_9BACL</name>
<accession>A0A5R9F028</accession>
<dbReference type="GO" id="GO:0006355">
    <property type="term" value="P:regulation of DNA-templated transcription"/>
    <property type="evidence" value="ECO:0007669"/>
    <property type="project" value="InterPro"/>
</dbReference>
<keyword evidence="3" id="KW-1185">Reference proteome</keyword>
<proteinExistence type="predicted"/>